<dbReference type="GO" id="GO:0004523">
    <property type="term" value="F:RNA-DNA hybrid ribonuclease activity"/>
    <property type="evidence" value="ECO:0007669"/>
    <property type="project" value="InterPro"/>
</dbReference>
<evidence type="ECO:0000313" key="2">
    <source>
        <dbReference type="EMBL" id="KAF3440064.1"/>
    </source>
</evidence>
<dbReference type="OrthoDB" id="1436421at2759"/>
<gene>
    <name evidence="2" type="ORF">FNV43_RR18342</name>
</gene>
<name>A0A8K0GVM3_9ROSA</name>
<protein>
    <recommendedName>
        <fullName evidence="1">RNase H type-1 domain-containing protein</fullName>
    </recommendedName>
</protein>
<dbReference type="GO" id="GO:0003676">
    <property type="term" value="F:nucleic acid binding"/>
    <property type="evidence" value="ECO:0007669"/>
    <property type="project" value="InterPro"/>
</dbReference>
<keyword evidence="3" id="KW-1185">Reference proteome</keyword>
<evidence type="ECO:0000313" key="3">
    <source>
        <dbReference type="Proteomes" id="UP000796880"/>
    </source>
</evidence>
<dbReference type="Proteomes" id="UP000796880">
    <property type="component" value="Unassembled WGS sequence"/>
</dbReference>
<organism evidence="2 3">
    <name type="scientific">Rhamnella rubrinervis</name>
    <dbReference type="NCBI Taxonomy" id="2594499"/>
    <lineage>
        <taxon>Eukaryota</taxon>
        <taxon>Viridiplantae</taxon>
        <taxon>Streptophyta</taxon>
        <taxon>Embryophyta</taxon>
        <taxon>Tracheophyta</taxon>
        <taxon>Spermatophyta</taxon>
        <taxon>Magnoliopsida</taxon>
        <taxon>eudicotyledons</taxon>
        <taxon>Gunneridae</taxon>
        <taxon>Pentapetalae</taxon>
        <taxon>rosids</taxon>
        <taxon>fabids</taxon>
        <taxon>Rosales</taxon>
        <taxon>Rhamnaceae</taxon>
        <taxon>rhamnoid group</taxon>
        <taxon>Rhamneae</taxon>
        <taxon>Rhamnella</taxon>
    </lineage>
</organism>
<dbReference type="InterPro" id="IPR036397">
    <property type="entry name" value="RNaseH_sf"/>
</dbReference>
<dbReference type="AlphaFoldDB" id="A0A8K0GVM3"/>
<dbReference type="InterPro" id="IPR002156">
    <property type="entry name" value="RNaseH_domain"/>
</dbReference>
<dbReference type="EMBL" id="VOIH02000008">
    <property type="protein sequence ID" value="KAF3440064.1"/>
    <property type="molecule type" value="Genomic_DNA"/>
</dbReference>
<dbReference type="Gene3D" id="3.30.420.10">
    <property type="entry name" value="Ribonuclease H-like superfamily/Ribonuclease H"/>
    <property type="match status" value="1"/>
</dbReference>
<comment type="caution">
    <text evidence="2">The sequence shown here is derived from an EMBL/GenBank/DDBJ whole genome shotgun (WGS) entry which is preliminary data.</text>
</comment>
<proteinExistence type="predicted"/>
<evidence type="ECO:0000259" key="1">
    <source>
        <dbReference type="Pfam" id="PF13456"/>
    </source>
</evidence>
<accession>A0A8K0GVM3</accession>
<dbReference type="Pfam" id="PF13456">
    <property type="entry name" value="RVT_3"/>
    <property type="match status" value="1"/>
</dbReference>
<sequence>MMKAFKEGEAASAMVLRDSNRKVLFLASKLVKASSSPLEAELKALTWAMETAENLEWNWIVWSSDAQVLVREIKQLGAGSSRVEHEDTWCFGSRQRLEGS</sequence>
<reference evidence="2" key="1">
    <citation type="submission" date="2020-03" db="EMBL/GenBank/DDBJ databases">
        <title>A high-quality chromosome-level genome assembly of a woody plant with both climbing and erect habits, Rhamnella rubrinervis.</title>
        <authorList>
            <person name="Lu Z."/>
            <person name="Yang Y."/>
            <person name="Zhu X."/>
            <person name="Sun Y."/>
        </authorList>
    </citation>
    <scope>NUCLEOTIDE SEQUENCE</scope>
    <source>
        <strain evidence="2">BYM</strain>
        <tissue evidence="2">Leaf</tissue>
    </source>
</reference>
<feature type="domain" description="RNase H type-1" evidence="1">
    <location>
        <begin position="6"/>
        <end position="80"/>
    </location>
</feature>